<dbReference type="EMBL" id="PSNW01000013">
    <property type="protein sequence ID" value="PPE72391.1"/>
    <property type="molecule type" value="Genomic_DNA"/>
</dbReference>
<feature type="chain" id="PRO_5015782513" evidence="2">
    <location>
        <begin position="22"/>
        <end position="271"/>
    </location>
</feature>
<reference evidence="3 4" key="1">
    <citation type="submission" date="2018-02" db="EMBL/GenBank/DDBJ databases">
        <title>Genome sequencing of Solimonas sp. HR-BB.</title>
        <authorList>
            <person name="Lee Y."/>
            <person name="Jeon C.O."/>
        </authorList>
    </citation>
    <scope>NUCLEOTIDE SEQUENCE [LARGE SCALE GENOMIC DNA]</scope>
    <source>
        <strain evidence="3 4">HR-BB</strain>
    </source>
</reference>
<protein>
    <submittedName>
        <fullName evidence="3">DUF4198 domain-containing protein</fullName>
    </submittedName>
</protein>
<dbReference type="AlphaFoldDB" id="A0A2S5TBK1"/>
<comment type="caution">
    <text evidence="3">The sequence shown here is derived from an EMBL/GenBank/DDBJ whole genome shotgun (WGS) entry which is preliminary data.</text>
</comment>
<evidence type="ECO:0000313" key="4">
    <source>
        <dbReference type="Proteomes" id="UP000238220"/>
    </source>
</evidence>
<keyword evidence="2" id="KW-0732">Signal</keyword>
<dbReference type="OrthoDB" id="5943at2"/>
<sequence>MKNLIKPLVLAAACLPLTALAHKQWIAPSKTVLNVDGWVTFDAASSTDPFVRDHNAARLDNLVITAPDGSTVPPENPSAGKLRASFDLQLKQPGTYKIAVVNTGIAASWDDNGQTKRWPPRGTPFTPEGFAQEVPKKAKDLKVTQSIGRLETFVTAGKPSDTALKPTGKGLELVPVTGFNDLYTGEPATFQFLLDGKPAADVEVEVIADGTRYRNEVGEIELKTGKDGRFTIEWPQPGLYWLSASVQDKKADEPATERRSSYTASFEVLSP</sequence>
<feature type="region of interest" description="Disordered" evidence="1">
    <location>
        <begin position="251"/>
        <end position="271"/>
    </location>
</feature>
<evidence type="ECO:0000256" key="2">
    <source>
        <dbReference type="SAM" id="SignalP"/>
    </source>
</evidence>
<evidence type="ECO:0000313" key="3">
    <source>
        <dbReference type="EMBL" id="PPE72391.1"/>
    </source>
</evidence>
<proteinExistence type="predicted"/>
<dbReference type="Pfam" id="PF10670">
    <property type="entry name" value="DUF4198"/>
    <property type="match status" value="1"/>
</dbReference>
<dbReference type="InterPro" id="IPR019613">
    <property type="entry name" value="DUF4198"/>
</dbReference>
<feature type="signal peptide" evidence="2">
    <location>
        <begin position="1"/>
        <end position="21"/>
    </location>
</feature>
<accession>A0A2S5TBK1</accession>
<keyword evidence="4" id="KW-1185">Reference proteome</keyword>
<evidence type="ECO:0000256" key="1">
    <source>
        <dbReference type="SAM" id="MobiDB-lite"/>
    </source>
</evidence>
<dbReference type="RefSeq" id="WP_104231940.1">
    <property type="nucleotide sequence ID" value="NZ_PSNW01000013.1"/>
</dbReference>
<gene>
    <name evidence="3" type="ORF">C3942_18945</name>
</gene>
<organism evidence="3 4">
    <name type="scientific">Solimonas fluminis</name>
    <dbReference type="NCBI Taxonomy" id="2086571"/>
    <lineage>
        <taxon>Bacteria</taxon>
        <taxon>Pseudomonadati</taxon>
        <taxon>Pseudomonadota</taxon>
        <taxon>Gammaproteobacteria</taxon>
        <taxon>Nevskiales</taxon>
        <taxon>Nevskiaceae</taxon>
        <taxon>Solimonas</taxon>
    </lineage>
</organism>
<name>A0A2S5TBK1_9GAMM</name>
<feature type="compositionally biased region" description="Basic and acidic residues" evidence="1">
    <location>
        <begin position="251"/>
        <end position="260"/>
    </location>
</feature>
<dbReference type="Proteomes" id="UP000238220">
    <property type="component" value="Unassembled WGS sequence"/>
</dbReference>